<keyword evidence="2" id="KW-1185">Reference proteome</keyword>
<sequence length="77" mass="8853">MEYAYSAAILILPALVTGIYCAHWHVSKEVENDKLIEKHCNKQNADLHICILSNGDKKSCKDAQSELDYCVYQHKWN</sequence>
<name>A0AAU9JNF5_9CILI</name>
<dbReference type="EMBL" id="CAJZBQ010000039">
    <property type="protein sequence ID" value="CAG9325787.1"/>
    <property type="molecule type" value="Genomic_DNA"/>
</dbReference>
<proteinExistence type="predicted"/>
<evidence type="ECO:0000313" key="1">
    <source>
        <dbReference type="EMBL" id="CAG9325787.1"/>
    </source>
</evidence>
<gene>
    <name evidence="1" type="ORF">BSTOLATCC_MIC39576</name>
</gene>
<organism evidence="1 2">
    <name type="scientific">Blepharisma stoltei</name>
    <dbReference type="NCBI Taxonomy" id="1481888"/>
    <lineage>
        <taxon>Eukaryota</taxon>
        <taxon>Sar</taxon>
        <taxon>Alveolata</taxon>
        <taxon>Ciliophora</taxon>
        <taxon>Postciliodesmatophora</taxon>
        <taxon>Heterotrichea</taxon>
        <taxon>Heterotrichida</taxon>
        <taxon>Blepharismidae</taxon>
        <taxon>Blepharisma</taxon>
    </lineage>
</organism>
<dbReference type="AlphaFoldDB" id="A0AAU9JNF5"/>
<comment type="caution">
    <text evidence="1">The sequence shown here is derived from an EMBL/GenBank/DDBJ whole genome shotgun (WGS) entry which is preliminary data.</text>
</comment>
<dbReference type="Proteomes" id="UP001162131">
    <property type="component" value="Unassembled WGS sequence"/>
</dbReference>
<protein>
    <submittedName>
        <fullName evidence="1">Uncharacterized protein</fullName>
    </submittedName>
</protein>
<accession>A0AAU9JNF5</accession>
<reference evidence="1" key="1">
    <citation type="submission" date="2021-09" db="EMBL/GenBank/DDBJ databases">
        <authorList>
            <consortium name="AG Swart"/>
            <person name="Singh M."/>
            <person name="Singh A."/>
            <person name="Seah K."/>
            <person name="Emmerich C."/>
        </authorList>
    </citation>
    <scope>NUCLEOTIDE SEQUENCE</scope>
    <source>
        <strain evidence="1">ATCC30299</strain>
    </source>
</reference>
<evidence type="ECO:0000313" key="2">
    <source>
        <dbReference type="Proteomes" id="UP001162131"/>
    </source>
</evidence>